<evidence type="ECO:0000313" key="3">
    <source>
        <dbReference type="Proteomes" id="UP000262969"/>
    </source>
</evidence>
<reference evidence="2 3" key="1">
    <citation type="journal article" date="2018" name="Nat. Biotechnol.">
        <title>A standardized bacterial taxonomy based on genome phylogeny substantially revises the tree of life.</title>
        <authorList>
            <person name="Parks D.H."/>
            <person name="Chuvochina M."/>
            <person name="Waite D.W."/>
            <person name="Rinke C."/>
            <person name="Skarshewski A."/>
            <person name="Chaumeil P.A."/>
            <person name="Hugenholtz P."/>
        </authorList>
    </citation>
    <scope>NUCLEOTIDE SEQUENCE [LARGE SCALE GENOMIC DNA]</scope>
    <source>
        <strain evidence="2">UBA11728</strain>
    </source>
</reference>
<sequence>MDQNKNLDVIIPLFRPDKKFDKLLIQLLKQTIKPKNIWLLNTEVLPDYATETIKKRVDELVSRTKVAGSETVNIHLIPIEQSEFDHGGTRAYGASLSNSEYMIFMTQDAIPNNEHLLENLIEPFKMEEVAVTYGRQEAAQNATLVEKYTRIFNYPSTDQIKSKEDLSRLGIKTYFCSNVCAAYRKSVYEDLGGFVARTIFNEDMIYAAGIIKAGYKVYYASKATVTHSHHYSWIQQLRRNFDLGVSQEEYQSIFKNISSEKEGTKLVKQTIDYLIDQREYIELIDFILESGFKYLGYLLGKQHRLLPQPFKVWLSMNKSYWK</sequence>
<dbReference type="AlphaFoldDB" id="A0A3D2X9W5"/>
<dbReference type="EMBL" id="DPVV01000533">
    <property type="protein sequence ID" value="HCL03940.1"/>
    <property type="molecule type" value="Genomic_DNA"/>
</dbReference>
<feature type="domain" description="Glycosyltransferase 2-like" evidence="1">
    <location>
        <begin position="9"/>
        <end position="191"/>
    </location>
</feature>
<evidence type="ECO:0000259" key="1">
    <source>
        <dbReference type="Pfam" id="PF00535"/>
    </source>
</evidence>
<dbReference type="PANTHER" id="PTHR43685">
    <property type="entry name" value="GLYCOSYLTRANSFERASE"/>
    <property type="match status" value="1"/>
</dbReference>
<dbReference type="GO" id="GO:0016740">
    <property type="term" value="F:transferase activity"/>
    <property type="evidence" value="ECO:0007669"/>
    <property type="project" value="UniProtKB-KW"/>
</dbReference>
<accession>A0A3D2X9W5</accession>
<dbReference type="InterPro" id="IPR050834">
    <property type="entry name" value="Glycosyltransf_2"/>
</dbReference>
<protein>
    <submittedName>
        <fullName evidence="2">Glycosyl transferase family 2</fullName>
    </submittedName>
</protein>
<keyword evidence="2" id="KW-0808">Transferase</keyword>
<evidence type="ECO:0000313" key="2">
    <source>
        <dbReference type="EMBL" id="HCL03940.1"/>
    </source>
</evidence>
<proteinExistence type="predicted"/>
<organism evidence="2 3">
    <name type="scientific">Lachnoclostridium phytofermentans</name>
    <dbReference type="NCBI Taxonomy" id="66219"/>
    <lineage>
        <taxon>Bacteria</taxon>
        <taxon>Bacillati</taxon>
        <taxon>Bacillota</taxon>
        <taxon>Clostridia</taxon>
        <taxon>Lachnospirales</taxon>
        <taxon>Lachnospiraceae</taxon>
    </lineage>
</organism>
<dbReference type="GO" id="GO:0044010">
    <property type="term" value="P:single-species biofilm formation"/>
    <property type="evidence" value="ECO:0007669"/>
    <property type="project" value="TreeGrafter"/>
</dbReference>
<dbReference type="PANTHER" id="PTHR43685:SF13">
    <property type="entry name" value="O ANTIGEN BIOSYNTHESIS RHAMNOSYLTRANSFERASE RFBN"/>
    <property type="match status" value="1"/>
</dbReference>
<name>A0A3D2X9W5_9FIRM</name>
<gene>
    <name evidence="2" type="ORF">DHW61_16295</name>
</gene>
<dbReference type="InterPro" id="IPR001173">
    <property type="entry name" value="Glyco_trans_2-like"/>
</dbReference>
<dbReference type="Gene3D" id="3.90.550.10">
    <property type="entry name" value="Spore Coat Polysaccharide Biosynthesis Protein SpsA, Chain A"/>
    <property type="match status" value="1"/>
</dbReference>
<dbReference type="Pfam" id="PF00535">
    <property type="entry name" value="Glycos_transf_2"/>
    <property type="match status" value="1"/>
</dbReference>
<dbReference type="InterPro" id="IPR029044">
    <property type="entry name" value="Nucleotide-diphossugar_trans"/>
</dbReference>
<dbReference type="SUPFAM" id="SSF53448">
    <property type="entry name" value="Nucleotide-diphospho-sugar transferases"/>
    <property type="match status" value="1"/>
</dbReference>
<comment type="caution">
    <text evidence="2">The sequence shown here is derived from an EMBL/GenBank/DDBJ whole genome shotgun (WGS) entry which is preliminary data.</text>
</comment>
<dbReference type="Proteomes" id="UP000262969">
    <property type="component" value="Unassembled WGS sequence"/>
</dbReference>